<gene>
    <name evidence="2" type="ORF">OLC1_LOCUS4507</name>
</gene>
<name>A0AAV1CCP5_OLDCO</name>
<keyword evidence="3" id="KW-1185">Reference proteome</keyword>
<protein>
    <submittedName>
        <fullName evidence="2">OLC1v1028359C1</fullName>
    </submittedName>
</protein>
<accession>A0AAV1CCP5</accession>
<evidence type="ECO:0000313" key="2">
    <source>
        <dbReference type="EMBL" id="CAI9092973.1"/>
    </source>
</evidence>
<dbReference type="AlphaFoldDB" id="A0AAV1CCP5"/>
<dbReference type="InterPro" id="IPR035513">
    <property type="entry name" value="Invertase/methylesterase_inhib"/>
</dbReference>
<proteinExistence type="predicted"/>
<feature type="chain" id="PRO_5043370619" evidence="1">
    <location>
        <begin position="31"/>
        <end position="185"/>
    </location>
</feature>
<evidence type="ECO:0000256" key="1">
    <source>
        <dbReference type="SAM" id="SignalP"/>
    </source>
</evidence>
<organism evidence="2 3">
    <name type="scientific">Oldenlandia corymbosa var. corymbosa</name>
    <dbReference type="NCBI Taxonomy" id="529605"/>
    <lineage>
        <taxon>Eukaryota</taxon>
        <taxon>Viridiplantae</taxon>
        <taxon>Streptophyta</taxon>
        <taxon>Embryophyta</taxon>
        <taxon>Tracheophyta</taxon>
        <taxon>Spermatophyta</taxon>
        <taxon>Magnoliopsida</taxon>
        <taxon>eudicotyledons</taxon>
        <taxon>Gunneridae</taxon>
        <taxon>Pentapetalae</taxon>
        <taxon>asterids</taxon>
        <taxon>lamiids</taxon>
        <taxon>Gentianales</taxon>
        <taxon>Rubiaceae</taxon>
        <taxon>Rubioideae</taxon>
        <taxon>Spermacoceae</taxon>
        <taxon>Hedyotis-Oldenlandia complex</taxon>
        <taxon>Oldenlandia</taxon>
    </lineage>
</organism>
<reference evidence="2" key="1">
    <citation type="submission" date="2023-03" db="EMBL/GenBank/DDBJ databases">
        <authorList>
            <person name="Julca I."/>
        </authorList>
    </citation>
    <scope>NUCLEOTIDE SEQUENCE</scope>
</reference>
<evidence type="ECO:0000313" key="3">
    <source>
        <dbReference type="Proteomes" id="UP001161247"/>
    </source>
</evidence>
<dbReference type="EMBL" id="OX459119">
    <property type="protein sequence ID" value="CAI9092973.1"/>
    <property type="molecule type" value="Genomic_DNA"/>
</dbReference>
<feature type="signal peptide" evidence="1">
    <location>
        <begin position="1"/>
        <end position="30"/>
    </location>
</feature>
<dbReference type="Gene3D" id="1.20.140.40">
    <property type="entry name" value="Invertase/pectin methylesterase inhibitor family protein"/>
    <property type="match status" value="1"/>
</dbReference>
<keyword evidence="1" id="KW-0732">Signal</keyword>
<dbReference type="Proteomes" id="UP001161247">
    <property type="component" value="Chromosome 2"/>
</dbReference>
<sequence>MAVNHISFSHAFLPITVFLLAVISSKTADAAINSPFCSRVDPQRKQLCNTVVNGAPTREVALANVLNAVKKETAPVAQEIANLPNTLPGSVGKEVKGLLREDCNRNLDSFNYNIARILEILENGATFDDNFLTWLNAMATSLHGCIDVLEMNELKSPQVQKYVDIATDYSTVSFCIVGARNITKM</sequence>